<dbReference type="InterPro" id="IPR010982">
    <property type="entry name" value="Lambda_DNA-bd_dom_sf"/>
</dbReference>
<dbReference type="OrthoDB" id="3180992at2"/>
<evidence type="ECO:0000256" key="1">
    <source>
        <dbReference type="ARBA" id="ARBA00023015"/>
    </source>
</evidence>
<accession>A0A240C7P9</accession>
<dbReference type="InterPro" id="IPR028082">
    <property type="entry name" value="Peripla_BP_I"/>
</dbReference>
<name>A0A240C7P9_9STAP</name>
<keyword evidence="1" id="KW-0805">Transcription regulation</keyword>
<evidence type="ECO:0000313" key="7">
    <source>
        <dbReference type="Proteomes" id="UP000243706"/>
    </source>
</evidence>
<evidence type="ECO:0000256" key="2">
    <source>
        <dbReference type="ARBA" id="ARBA00023125"/>
    </source>
</evidence>
<dbReference type="AlphaFoldDB" id="A0A240C7P9"/>
<dbReference type="Gene3D" id="1.10.260.40">
    <property type="entry name" value="lambda repressor-like DNA-binding domains"/>
    <property type="match status" value="1"/>
</dbReference>
<proteinExistence type="predicted"/>
<dbReference type="RefSeq" id="WP_095117458.1">
    <property type="nucleotide sequence ID" value="NZ_BMCB01000006.1"/>
</dbReference>
<reference evidence="5" key="1">
    <citation type="journal article" date="2014" name="Int. J. Syst. Evol. Microbiol.">
        <title>Complete genome of a new Firmicutes species belonging to the dominant human colonic microbiota ('Ruminococcus bicirculans') reveals two chromosomes and a selective capacity to utilize plant glucans.</title>
        <authorList>
            <consortium name="NISC Comparative Sequencing Program"/>
            <person name="Wegmann U."/>
            <person name="Louis P."/>
            <person name="Goesmann A."/>
            <person name="Henrissat B."/>
            <person name="Duncan S.H."/>
            <person name="Flint H.J."/>
        </authorList>
    </citation>
    <scope>NUCLEOTIDE SEQUENCE</scope>
    <source>
        <strain evidence="5">CCM 4175</strain>
    </source>
</reference>
<dbReference type="KEGG" id="smus:C7J88_04480"/>
<dbReference type="Proteomes" id="UP000243706">
    <property type="component" value="Chromosome 1"/>
</dbReference>
<dbReference type="Proteomes" id="UP000652995">
    <property type="component" value="Unassembled WGS sequence"/>
</dbReference>
<dbReference type="GO" id="GO:0003700">
    <property type="term" value="F:DNA-binding transcription factor activity"/>
    <property type="evidence" value="ECO:0007669"/>
    <property type="project" value="TreeGrafter"/>
</dbReference>
<reference evidence="6 7" key="2">
    <citation type="submission" date="2017-06" db="EMBL/GenBank/DDBJ databases">
        <authorList>
            <consortium name="Pathogen Informatics"/>
        </authorList>
    </citation>
    <scope>NUCLEOTIDE SEQUENCE [LARGE SCALE GENOMIC DNA]</scope>
    <source>
        <strain evidence="6 7">NCTC13833</strain>
    </source>
</reference>
<dbReference type="GO" id="GO:0000976">
    <property type="term" value="F:transcription cis-regulatory region binding"/>
    <property type="evidence" value="ECO:0007669"/>
    <property type="project" value="TreeGrafter"/>
</dbReference>
<dbReference type="CDD" id="cd01392">
    <property type="entry name" value="HTH_LacI"/>
    <property type="match status" value="1"/>
</dbReference>
<dbReference type="SUPFAM" id="SSF47413">
    <property type="entry name" value="lambda repressor-like DNA-binding domains"/>
    <property type="match status" value="1"/>
</dbReference>
<dbReference type="Pfam" id="PF00356">
    <property type="entry name" value="LacI"/>
    <property type="match status" value="1"/>
</dbReference>
<reference evidence="8" key="3">
    <citation type="journal article" date="2019" name="Int. J. Syst. Evol. Microbiol.">
        <title>The Global Catalogue of Microorganisms (GCM) 10K type strain sequencing project: providing services to taxonomists for standard genome sequencing and annotation.</title>
        <authorList>
            <consortium name="The Broad Institute Genomics Platform"/>
            <consortium name="The Broad Institute Genome Sequencing Center for Infectious Disease"/>
            <person name="Wu L."/>
            <person name="Ma J."/>
        </authorList>
    </citation>
    <scope>NUCLEOTIDE SEQUENCE [LARGE SCALE GENOMIC DNA]</scope>
    <source>
        <strain evidence="8">CCM 4175</strain>
    </source>
</reference>
<evidence type="ECO:0000313" key="5">
    <source>
        <dbReference type="EMBL" id="GGA90451.1"/>
    </source>
</evidence>
<evidence type="ECO:0000313" key="8">
    <source>
        <dbReference type="Proteomes" id="UP000652995"/>
    </source>
</evidence>
<dbReference type="PANTHER" id="PTHR30146">
    <property type="entry name" value="LACI-RELATED TRANSCRIPTIONAL REPRESSOR"/>
    <property type="match status" value="1"/>
</dbReference>
<dbReference type="EMBL" id="LT906464">
    <property type="protein sequence ID" value="SNW03313.1"/>
    <property type="molecule type" value="Genomic_DNA"/>
</dbReference>
<dbReference type="PANTHER" id="PTHR30146:SF154">
    <property type="entry name" value="TRANSCRIPTION REGULATOR, MEMBER OF GALR FAMILY"/>
    <property type="match status" value="1"/>
</dbReference>
<dbReference type="SMART" id="SM00354">
    <property type="entry name" value="HTH_LACI"/>
    <property type="match status" value="1"/>
</dbReference>
<evidence type="ECO:0000256" key="3">
    <source>
        <dbReference type="ARBA" id="ARBA00023163"/>
    </source>
</evidence>
<keyword evidence="3" id="KW-0804">Transcription</keyword>
<keyword evidence="2" id="KW-0238">DNA-binding</keyword>
<gene>
    <name evidence="6" type="primary">scrR</name>
    <name evidence="5" type="ORF">GCM10007183_13310</name>
    <name evidence="6" type="ORF">SAMEA4412661_01563</name>
</gene>
<dbReference type="InterPro" id="IPR001761">
    <property type="entry name" value="Peripla_BP/Lac1_sug-bd_dom"/>
</dbReference>
<dbReference type="PRINTS" id="PR00036">
    <property type="entry name" value="HTHLACI"/>
</dbReference>
<dbReference type="CDD" id="cd01542">
    <property type="entry name" value="PBP1_TreR-like"/>
    <property type="match status" value="1"/>
</dbReference>
<dbReference type="PROSITE" id="PS50932">
    <property type="entry name" value="HTH_LACI_2"/>
    <property type="match status" value="1"/>
</dbReference>
<feature type="domain" description="HTH lacI-type" evidence="4">
    <location>
        <begin position="1"/>
        <end position="54"/>
    </location>
</feature>
<reference evidence="5" key="4">
    <citation type="submission" date="2024-05" db="EMBL/GenBank/DDBJ databases">
        <authorList>
            <person name="Sun Q."/>
            <person name="Sedlacek I."/>
        </authorList>
    </citation>
    <scope>NUCLEOTIDE SEQUENCE</scope>
    <source>
        <strain evidence="5">CCM 4175</strain>
    </source>
</reference>
<dbReference type="Pfam" id="PF00532">
    <property type="entry name" value="Peripla_BP_1"/>
    <property type="match status" value="1"/>
</dbReference>
<dbReference type="SUPFAM" id="SSF53822">
    <property type="entry name" value="Periplasmic binding protein-like I"/>
    <property type="match status" value="1"/>
</dbReference>
<dbReference type="EMBL" id="BMCB01000006">
    <property type="protein sequence ID" value="GGA90451.1"/>
    <property type="molecule type" value="Genomic_DNA"/>
</dbReference>
<sequence>MNIRDIAELAGVSKSTVSRYLNKGSISPKTQRKIQQVIDAHEYAPNQFAQSLRAQKTKMIGVIIPRMYSYAVASTVQGIKKTCEAQGYQILFSLTERNAQQELDALRSFHRSKVDGVLFMATSITEAHMGVIQTMPMPVILIGQNHSELSAIYHNDLQAGKLMAERIIAEGFERICYAGVPDEDQAVGRSRYQGLYETLNTRGIEVEMYQAAFDYDTALEKLQSQLTVKEHTAYIGATDTIAMALYHLIMHDSSITPFIGGFGGDPVTDIVHPKIHTIYYQYERAGQMAVTAMFEQLKDSARLTTHVLDVLPSQDDILLHKNGTVTK</sequence>
<protein>
    <submittedName>
        <fullName evidence="5">LacI family transcriptional regulator</fullName>
    </submittedName>
    <submittedName>
        <fullName evidence="6">Sucrose operon repressor</fullName>
    </submittedName>
</protein>
<keyword evidence="8" id="KW-1185">Reference proteome</keyword>
<evidence type="ECO:0000313" key="6">
    <source>
        <dbReference type="EMBL" id="SNW03313.1"/>
    </source>
</evidence>
<organism evidence="6 7">
    <name type="scientific">Staphylococcus muscae</name>
    <dbReference type="NCBI Taxonomy" id="1294"/>
    <lineage>
        <taxon>Bacteria</taxon>
        <taxon>Bacillati</taxon>
        <taxon>Bacillota</taxon>
        <taxon>Bacilli</taxon>
        <taxon>Bacillales</taxon>
        <taxon>Staphylococcaceae</taxon>
        <taxon>Staphylococcus</taxon>
    </lineage>
</organism>
<dbReference type="InterPro" id="IPR000843">
    <property type="entry name" value="HTH_LacI"/>
</dbReference>
<dbReference type="PROSITE" id="PS00356">
    <property type="entry name" value="HTH_LACI_1"/>
    <property type="match status" value="1"/>
</dbReference>
<evidence type="ECO:0000259" key="4">
    <source>
        <dbReference type="PROSITE" id="PS50932"/>
    </source>
</evidence>
<dbReference type="Gene3D" id="3.40.50.2300">
    <property type="match status" value="2"/>
</dbReference>